<dbReference type="CDD" id="cd00063">
    <property type="entry name" value="FN3"/>
    <property type="match status" value="1"/>
</dbReference>
<dbReference type="AlphaFoldDB" id="A0A7I8VJM2"/>
<feature type="transmembrane region" description="Helical" evidence="4">
    <location>
        <begin position="505"/>
        <end position="526"/>
    </location>
</feature>
<evidence type="ECO:0000256" key="4">
    <source>
        <dbReference type="SAM" id="Phobius"/>
    </source>
</evidence>
<evidence type="ECO:0000256" key="1">
    <source>
        <dbReference type="ARBA" id="ARBA00022614"/>
    </source>
</evidence>
<dbReference type="InterPro" id="IPR000483">
    <property type="entry name" value="Cys-rich_flank_reg_C"/>
</dbReference>
<feature type="signal peptide" evidence="5">
    <location>
        <begin position="1"/>
        <end position="26"/>
    </location>
</feature>
<dbReference type="InterPro" id="IPR003591">
    <property type="entry name" value="Leu-rich_rpt_typical-subtyp"/>
</dbReference>
<dbReference type="Pfam" id="PF00560">
    <property type="entry name" value="LRR_1"/>
    <property type="match status" value="1"/>
</dbReference>
<keyword evidence="3" id="KW-0677">Repeat</keyword>
<dbReference type="SMART" id="SM00369">
    <property type="entry name" value="LRR_TYP"/>
    <property type="match status" value="7"/>
</dbReference>
<dbReference type="EMBL" id="CAJFCJ010000006">
    <property type="protein sequence ID" value="CAD5116475.1"/>
    <property type="molecule type" value="Genomic_DNA"/>
</dbReference>
<dbReference type="GO" id="GO:0005886">
    <property type="term" value="C:plasma membrane"/>
    <property type="evidence" value="ECO:0007669"/>
    <property type="project" value="TreeGrafter"/>
</dbReference>
<dbReference type="Proteomes" id="UP000549394">
    <property type="component" value="Unassembled WGS sequence"/>
</dbReference>
<accession>A0A7I8VJM2</accession>
<evidence type="ECO:0000259" key="6">
    <source>
        <dbReference type="SMART" id="SM00082"/>
    </source>
</evidence>
<dbReference type="PROSITE" id="PS51450">
    <property type="entry name" value="LRR"/>
    <property type="match status" value="4"/>
</dbReference>
<keyword evidence="8" id="KW-1185">Reference proteome</keyword>
<dbReference type="SMART" id="SM00082">
    <property type="entry name" value="LRRCT"/>
    <property type="match status" value="1"/>
</dbReference>
<dbReference type="InterPro" id="IPR032675">
    <property type="entry name" value="LRR_dom_sf"/>
</dbReference>
<protein>
    <submittedName>
        <fullName evidence="7">DgyrCDS5358</fullName>
    </submittedName>
</protein>
<dbReference type="PANTHER" id="PTHR24369:SF210">
    <property type="entry name" value="CHAOPTIN-RELATED"/>
    <property type="match status" value="1"/>
</dbReference>
<dbReference type="SUPFAM" id="SSF52058">
    <property type="entry name" value="L domain-like"/>
    <property type="match status" value="1"/>
</dbReference>
<gene>
    <name evidence="7" type="ORF">DGYR_LOCUS5100</name>
</gene>
<evidence type="ECO:0000313" key="7">
    <source>
        <dbReference type="EMBL" id="CAD5116475.1"/>
    </source>
</evidence>
<dbReference type="InterPro" id="IPR050541">
    <property type="entry name" value="LRR_TM_domain-containing"/>
</dbReference>
<proteinExistence type="predicted"/>
<keyword evidence="2 5" id="KW-0732">Signal</keyword>
<keyword evidence="1" id="KW-0433">Leucine-rich repeat</keyword>
<keyword evidence="4" id="KW-1133">Transmembrane helix</keyword>
<organism evidence="7 8">
    <name type="scientific">Dimorphilus gyrociliatus</name>
    <dbReference type="NCBI Taxonomy" id="2664684"/>
    <lineage>
        <taxon>Eukaryota</taxon>
        <taxon>Metazoa</taxon>
        <taxon>Spiralia</taxon>
        <taxon>Lophotrochozoa</taxon>
        <taxon>Annelida</taxon>
        <taxon>Polychaeta</taxon>
        <taxon>Polychaeta incertae sedis</taxon>
        <taxon>Dinophilidae</taxon>
        <taxon>Dimorphilus</taxon>
    </lineage>
</organism>
<evidence type="ECO:0000256" key="3">
    <source>
        <dbReference type="ARBA" id="ARBA00022737"/>
    </source>
</evidence>
<evidence type="ECO:0000313" key="8">
    <source>
        <dbReference type="Proteomes" id="UP000549394"/>
    </source>
</evidence>
<feature type="chain" id="PRO_5029818105" evidence="5">
    <location>
        <begin position="27"/>
        <end position="536"/>
    </location>
</feature>
<dbReference type="PANTHER" id="PTHR24369">
    <property type="entry name" value="ANTIGEN BSP, PUTATIVE-RELATED"/>
    <property type="match status" value="1"/>
</dbReference>
<comment type="caution">
    <text evidence="7">The sequence shown here is derived from an EMBL/GenBank/DDBJ whole genome shotgun (WGS) entry which is preliminary data.</text>
</comment>
<evidence type="ECO:0000256" key="2">
    <source>
        <dbReference type="ARBA" id="ARBA00022729"/>
    </source>
</evidence>
<evidence type="ECO:0000256" key="5">
    <source>
        <dbReference type="SAM" id="SignalP"/>
    </source>
</evidence>
<dbReference type="InterPro" id="IPR001611">
    <property type="entry name" value="Leu-rich_rpt"/>
</dbReference>
<dbReference type="Gene3D" id="3.80.10.10">
    <property type="entry name" value="Ribonuclease Inhibitor"/>
    <property type="match status" value="2"/>
</dbReference>
<feature type="domain" description="LRRCT" evidence="6">
    <location>
        <begin position="311"/>
        <end position="370"/>
    </location>
</feature>
<sequence>MYYRVQFCIKEFFGLILFLFILRVNAKDLCQLCECHTNSIDCSNRNLNRIPSPSNGRLIGQKNSLNISYNRIEDFEILASKSFSNITHLSIKGNSIQTIPESLLKLKQIQQLDLAENSLKRLPIFNFEHLVYLNLSHNHIHFLDGEILQPLHDLEILDLSYNELEFVSKDSFLAVTAGSKYLKRLKRLALNNNRIRTILPQSFMTLSGLEALNIAGNTITDIKSKTFYKLVNLRFLNLDHNEIANFSPDELIKMEKLKYLYLGHNKLSSIPSKLPLSIEWLDISHNTLETVDEKSHKADLLPIDVLLLSHNPFRCDCKILWLKELFDRRKWALKYLSDFDAAEMLPTCKYPSHLAKEFWNDLTDNVFDCVSLKDETDNASQENKDFEFVESPILKFGVAEVKDTSAKVHWKMSKLRKDVRRISLVYRQFGYKVQLQQVESVMADKQEFILTDLLPSSSYVVCAIDSQLEWNDARETDKQCVELTTTSLRLRHPFQAVIEFATRSFFAFAFFFAVLFVSAILIMLVFGGKDSKHHDD</sequence>
<name>A0A7I8VJM2_9ANNE</name>
<dbReference type="OrthoDB" id="6096773at2759"/>
<keyword evidence="4" id="KW-0812">Transmembrane</keyword>
<reference evidence="7 8" key="1">
    <citation type="submission" date="2020-08" db="EMBL/GenBank/DDBJ databases">
        <authorList>
            <person name="Hejnol A."/>
        </authorList>
    </citation>
    <scope>NUCLEOTIDE SEQUENCE [LARGE SCALE GENOMIC DNA]</scope>
</reference>
<dbReference type="InterPro" id="IPR003961">
    <property type="entry name" value="FN3_dom"/>
</dbReference>
<keyword evidence="4" id="KW-0472">Membrane</keyword>
<dbReference type="Pfam" id="PF13855">
    <property type="entry name" value="LRR_8"/>
    <property type="match status" value="3"/>
</dbReference>